<keyword evidence="1" id="KW-0732">Signal</keyword>
<name>A0A2T9Y450_9FUNG</name>
<comment type="caution">
    <text evidence="3">The sequence shown here is derived from an EMBL/GenBank/DDBJ whole genome shotgun (WGS) entry which is preliminary data.</text>
</comment>
<evidence type="ECO:0000256" key="1">
    <source>
        <dbReference type="SAM" id="SignalP"/>
    </source>
</evidence>
<dbReference type="EMBL" id="MBFT01000803">
    <property type="protein sequence ID" value="PVU87083.1"/>
    <property type="molecule type" value="Genomic_DNA"/>
</dbReference>
<feature type="signal peptide" evidence="1">
    <location>
        <begin position="1"/>
        <end position="17"/>
    </location>
</feature>
<proteinExistence type="predicted"/>
<dbReference type="AlphaFoldDB" id="A0A2T9Y450"/>
<evidence type="ECO:0000313" key="4">
    <source>
        <dbReference type="Proteomes" id="UP000245699"/>
    </source>
</evidence>
<keyword evidence="4" id="KW-1185">Reference proteome</keyword>
<dbReference type="OrthoDB" id="5706766at2759"/>
<feature type="chain" id="PRO_5033327066" description="Pectate lyase" evidence="1">
    <location>
        <begin position="18"/>
        <end position="117"/>
    </location>
</feature>
<reference evidence="3 4" key="1">
    <citation type="journal article" date="2018" name="MBio">
        <title>Comparative Genomics Reveals the Core Gene Toolbox for the Fungus-Insect Symbiosis.</title>
        <authorList>
            <person name="Wang Y."/>
            <person name="Stata M."/>
            <person name="Wang W."/>
            <person name="Stajich J.E."/>
            <person name="White M.M."/>
            <person name="Moncalvo J.M."/>
        </authorList>
    </citation>
    <scope>NUCLEOTIDE SEQUENCE [LARGE SCALE GENOMIC DNA]</scope>
    <source>
        <strain evidence="3 4">AUS-77-4</strain>
    </source>
</reference>
<dbReference type="EMBL" id="MBFT01000830">
    <property type="protein sequence ID" value="PVU86872.1"/>
    <property type="molecule type" value="Genomic_DNA"/>
</dbReference>
<evidence type="ECO:0008006" key="5">
    <source>
        <dbReference type="Google" id="ProtNLM"/>
    </source>
</evidence>
<accession>A0A2T9Y450</accession>
<evidence type="ECO:0000313" key="3">
    <source>
        <dbReference type="EMBL" id="PVU87083.1"/>
    </source>
</evidence>
<organism evidence="3 4">
    <name type="scientific">Furculomyces boomerangus</name>
    <dbReference type="NCBI Taxonomy" id="61424"/>
    <lineage>
        <taxon>Eukaryota</taxon>
        <taxon>Fungi</taxon>
        <taxon>Fungi incertae sedis</taxon>
        <taxon>Zoopagomycota</taxon>
        <taxon>Kickxellomycotina</taxon>
        <taxon>Harpellomycetes</taxon>
        <taxon>Harpellales</taxon>
        <taxon>Harpellaceae</taxon>
        <taxon>Furculomyces</taxon>
    </lineage>
</organism>
<gene>
    <name evidence="3" type="ORF">BB559_006231</name>
    <name evidence="2" type="ORF">BB559_006372</name>
</gene>
<evidence type="ECO:0000313" key="2">
    <source>
        <dbReference type="EMBL" id="PVU86872.1"/>
    </source>
</evidence>
<protein>
    <recommendedName>
        <fullName evidence="5">Pectate lyase</fullName>
    </recommendedName>
</protein>
<dbReference type="Proteomes" id="UP000245699">
    <property type="component" value="Unassembled WGS sequence"/>
</dbReference>
<sequence>MKSFSLLLTFGLSTVLANNFEFFTKPFYQGCKKTLNVSPDRCVNVGTFSSAKFNGDPADKVIMYTGPNCDGKRKERSLKDAYEPGDNIADYGTNFRSVKYIKGHSDQKCGCKSGRRG</sequence>